<evidence type="ECO:0000313" key="6">
    <source>
        <dbReference type="Proteomes" id="UP000295008"/>
    </source>
</evidence>
<gene>
    <name evidence="5" type="ORF">EDC14_100321</name>
</gene>
<dbReference type="EMBL" id="SLUN01000003">
    <property type="protein sequence ID" value="TCL75091.1"/>
    <property type="molecule type" value="Genomic_DNA"/>
</dbReference>
<comment type="caution">
    <text evidence="5">The sequence shown here is derived from an EMBL/GenBank/DDBJ whole genome shotgun (WGS) entry which is preliminary data.</text>
</comment>
<reference evidence="5 6" key="1">
    <citation type="submission" date="2019-03" db="EMBL/GenBank/DDBJ databases">
        <title>Genomic Encyclopedia of Type Strains, Phase IV (KMG-IV): sequencing the most valuable type-strain genomes for metagenomic binning, comparative biology and taxonomic classification.</title>
        <authorList>
            <person name="Goeker M."/>
        </authorList>
    </citation>
    <scope>NUCLEOTIDE SEQUENCE [LARGE SCALE GENOMIC DNA]</scope>
    <source>
        <strain evidence="5 6">LX-B</strain>
    </source>
</reference>
<evidence type="ECO:0000256" key="1">
    <source>
        <dbReference type="ARBA" id="ARBA00006964"/>
    </source>
</evidence>
<keyword evidence="6" id="KW-1185">Reference proteome</keyword>
<dbReference type="PANTHER" id="PTHR13799">
    <property type="entry name" value="NGG1 INTERACTING FACTOR 3"/>
    <property type="match status" value="1"/>
</dbReference>
<dbReference type="GO" id="GO:0016787">
    <property type="term" value="F:hydrolase activity"/>
    <property type="evidence" value="ECO:0007669"/>
    <property type="project" value="UniProtKB-KW"/>
</dbReference>
<dbReference type="GO" id="GO:0005737">
    <property type="term" value="C:cytoplasm"/>
    <property type="evidence" value="ECO:0007669"/>
    <property type="project" value="TreeGrafter"/>
</dbReference>
<comment type="similarity">
    <text evidence="1">Belongs to the GTP cyclohydrolase I type 2/NIF3 family.</text>
</comment>
<sequence length="273" mass="30125">MEVETLVHILQELIPGKNAGGSLRFVPDLGTLPVGRIGVAVDPTPENIQTAVERGIDLLITYHPWTGEATEIVNHANLRLLALHGNWDSAPAGILPELVQACELREVAERDGVMIGTTETALRGLIEVCQRTLELTVVPYFGELRSPVRKVGIYLGSGFLPHRRAVWETCRAQGCDTLLSGELTMAALRFGTEHQLKLIDLGHSAAARAGMNKFRRLLAERLSDHCPVDFLDGLYSCNYFTSYSILDNYSAAFTESDDLEMGPELFSFIEKME</sequence>
<organism evidence="5 6">
    <name type="scientific">Hydrogenispora ethanolica</name>
    <dbReference type="NCBI Taxonomy" id="1082276"/>
    <lineage>
        <taxon>Bacteria</taxon>
        <taxon>Bacillati</taxon>
        <taxon>Bacillota</taxon>
        <taxon>Hydrogenispora</taxon>
    </lineage>
</organism>
<dbReference type="Proteomes" id="UP000295008">
    <property type="component" value="Unassembled WGS sequence"/>
</dbReference>
<dbReference type="InterPro" id="IPR036069">
    <property type="entry name" value="DUF34/NIF3_sf"/>
</dbReference>
<evidence type="ECO:0000256" key="3">
    <source>
        <dbReference type="ARBA" id="ARBA00022723"/>
    </source>
</evidence>
<protein>
    <recommendedName>
        <fullName evidence="2">GTP cyclohydrolase 1 type 2 homolog</fullName>
    </recommendedName>
</protein>
<dbReference type="GO" id="GO:0046872">
    <property type="term" value="F:metal ion binding"/>
    <property type="evidence" value="ECO:0007669"/>
    <property type="project" value="UniProtKB-KW"/>
</dbReference>
<dbReference type="InterPro" id="IPR002678">
    <property type="entry name" value="DUF34/NIF3"/>
</dbReference>
<name>A0A4R1S714_HYDET</name>
<proteinExistence type="inferred from homology"/>
<dbReference type="Gene3D" id="3.40.1390.30">
    <property type="entry name" value="NIF3 (NGG1p interacting factor 3)-like"/>
    <property type="match status" value="2"/>
</dbReference>
<evidence type="ECO:0000256" key="2">
    <source>
        <dbReference type="ARBA" id="ARBA00022112"/>
    </source>
</evidence>
<feature type="binding site" evidence="4">
    <location>
        <position position="88"/>
    </location>
    <ligand>
        <name>a divalent metal cation</name>
        <dbReference type="ChEBI" id="CHEBI:60240"/>
        <label>1</label>
    </ligand>
</feature>
<keyword evidence="5" id="KW-0378">Hydrolase</keyword>
<feature type="binding site" evidence="4">
    <location>
        <position position="203"/>
    </location>
    <ligand>
        <name>a divalent metal cation</name>
        <dbReference type="ChEBI" id="CHEBI:60240"/>
        <label>1</label>
    </ligand>
</feature>
<dbReference type="AlphaFoldDB" id="A0A4R1S714"/>
<dbReference type="Pfam" id="PF01784">
    <property type="entry name" value="DUF34_NIF3"/>
    <property type="match status" value="1"/>
</dbReference>
<evidence type="ECO:0000256" key="4">
    <source>
        <dbReference type="PIRSR" id="PIRSR602678-1"/>
    </source>
</evidence>
<dbReference type="RefSeq" id="WP_165907760.1">
    <property type="nucleotide sequence ID" value="NZ_SLUN01000003.1"/>
</dbReference>
<feature type="binding site" evidence="4">
    <location>
        <position position="63"/>
    </location>
    <ligand>
        <name>a divalent metal cation</name>
        <dbReference type="ChEBI" id="CHEBI:60240"/>
        <label>1</label>
    </ligand>
</feature>
<keyword evidence="3 4" id="KW-0479">Metal-binding</keyword>
<dbReference type="PANTHER" id="PTHR13799:SF14">
    <property type="entry name" value="GTP CYCLOHYDROLASE 1 TYPE 2 HOMOLOG"/>
    <property type="match status" value="1"/>
</dbReference>
<dbReference type="SUPFAM" id="SSF102705">
    <property type="entry name" value="NIF3 (NGG1p interacting factor 3)-like"/>
    <property type="match status" value="1"/>
</dbReference>
<evidence type="ECO:0000313" key="5">
    <source>
        <dbReference type="EMBL" id="TCL75091.1"/>
    </source>
</evidence>
<accession>A0A4R1S714</accession>